<accession>A0A916ZC46</accession>
<dbReference type="InterPro" id="IPR004607">
    <property type="entry name" value="GART"/>
</dbReference>
<evidence type="ECO:0000256" key="4">
    <source>
        <dbReference type="ARBA" id="ARBA00038440"/>
    </source>
</evidence>
<dbReference type="PROSITE" id="PS00373">
    <property type="entry name" value="GART"/>
    <property type="match status" value="1"/>
</dbReference>
<dbReference type="AlphaFoldDB" id="A0A916ZC46"/>
<organism evidence="8 9">
    <name type="scientific">Aureimonas endophytica</name>
    <dbReference type="NCBI Taxonomy" id="2027858"/>
    <lineage>
        <taxon>Bacteria</taxon>
        <taxon>Pseudomonadati</taxon>
        <taxon>Pseudomonadota</taxon>
        <taxon>Alphaproteobacteria</taxon>
        <taxon>Hyphomicrobiales</taxon>
        <taxon>Aurantimonadaceae</taxon>
        <taxon>Aureimonas</taxon>
    </lineage>
</organism>
<dbReference type="GO" id="GO:0004644">
    <property type="term" value="F:phosphoribosylglycinamide formyltransferase activity"/>
    <property type="evidence" value="ECO:0007669"/>
    <property type="project" value="UniProtKB-UniRule"/>
</dbReference>
<sequence length="199" mass="21165">MSGPRKRVAVLISGRGSNMMALVEAARQPDFPGEIVAVLADKPEAAGLAFAAEAGIEGRAFPRRDYGSKAEHEAAFVAAIEAARADIVCLAGFMRLLSADFVERYRGRLINIHPSLLPKFPGLDTHGRAIAAGESEHGCTVHFVTAEMDAGPAIAQARVPVLPGDTPDSLAARVLKEEHRLYPQALATVLRGEARFESA</sequence>
<reference evidence="8" key="2">
    <citation type="submission" date="2020-09" db="EMBL/GenBank/DDBJ databases">
        <authorList>
            <person name="Sun Q."/>
            <person name="Zhou Y."/>
        </authorList>
    </citation>
    <scope>NUCLEOTIDE SEQUENCE</scope>
    <source>
        <strain evidence="8">CGMCC 1.15367</strain>
    </source>
</reference>
<dbReference type="SUPFAM" id="SSF53328">
    <property type="entry name" value="Formyltransferase"/>
    <property type="match status" value="1"/>
</dbReference>
<dbReference type="NCBIfam" id="TIGR00639">
    <property type="entry name" value="PurN"/>
    <property type="match status" value="1"/>
</dbReference>
<dbReference type="PANTHER" id="PTHR43369:SF2">
    <property type="entry name" value="PHOSPHORIBOSYLGLYCINAMIDE FORMYLTRANSFERASE"/>
    <property type="match status" value="1"/>
</dbReference>
<evidence type="ECO:0000313" key="9">
    <source>
        <dbReference type="Proteomes" id="UP000644699"/>
    </source>
</evidence>
<name>A0A916ZC46_9HYPH</name>
<evidence type="ECO:0000256" key="1">
    <source>
        <dbReference type="ARBA" id="ARBA00005054"/>
    </source>
</evidence>
<dbReference type="InterPro" id="IPR036477">
    <property type="entry name" value="Formyl_transf_N_sf"/>
</dbReference>
<comment type="similarity">
    <text evidence="4 6">Belongs to the GART family.</text>
</comment>
<dbReference type="InterPro" id="IPR001555">
    <property type="entry name" value="GART_AS"/>
</dbReference>
<evidence type="ECO:0000256" key="3">
    <source>
        <dbReference type="ARBA" id="ARBA00022755"/>
    </source>
</evidence>
<dbReference type="Proteomes" id="UP000644699">
    <property type="component" value="Unassembled WGS sequence"/>
</dbReference>
<dbReference type="GO" id="GO:0005829">
    <property type="term" value="C:cytosol"/>
    <property type="evidence" value="ECO:0007669"/>
    <property type="project" value="TreeGrafter"/>
</dbReference>
<dbReference type="PANTHER" id="PTHR43369">
    <property type="entry name" value="PHOSPHORIBOSYLGLYCINAMIDE FORMYLTRANSFERASE"/>
    <property type="match status" value="1"/>
</dbReference>
<evidence type="ECO:0000256" key="6">
    <source>
        <dbReference type="HAMAP-Rule" id="MF_01930"/>
    </source>
</evidence>
<comment type="pathway">
    <text evidence="1 6">Purine metabolism; IMP biosynthesis via de novo pathway; N(2)-formyl-N(1)-(5-phospho-D-ribosyl)glycinamide from N(1)-(5-phospho-D-ribosyl)glycinamide (10-formyl THF route): step 1/1.</text>
</comment>
<feature type="binding site" evidence="6">
    <location>
        <position position="69"/>
    </location>
    <ligand>
        <name>(6R)-10-formyltetrahydrofolate</name>
        <dbReference type="ChEBI" id="CHEBI:195366"/>
    </ligand>
</feature>
<dbReference type="Pfam" id="PF00551">
    <property type="entry name" value="Formyl_trans_N"/>
    <property type="match status" value="1"/>
</dbReference>
<dbReference type="CDD" id="cd08645">
    <property type="entry name" value="FMT_core_GART"/>
    <property type="match status" value="1"/>
</dbReference>
<keyword evidence="3 6" id="KW-0658">Purine biosynthesis</keyword>
<comment type="catalytic activity">
    <reaction evidence="5 6">
        <text>N(1)-(5-phospho-beta-D-ribosyl)glycinamide + (6R)-10-formyltetrahydrofolate = N(2)-formyl-N(1)-(5-phospho-beta-D-ribosyl)glycinamide + (6S)-5,6,7,8-tetrahydrofolate + H(+)</text>
        <dbReference type="Rhea" id="RHEA:15053"/>
        <dbReference type="ChEBI" id="CHEBI:15378"/>
        <dbReference type="ChEBI" id="CHEBI:57453"/>
        <dbReference type="ChEBI" id="CHEBI:143788"/>
        <dbReference type="ChEBI" id="CHEBI:147286"/>
        <dbReference type="ChEBI" id="CHEBI:195366"/>
        <dbReference type="EC" id="2.1.2.2"/>
    </reaction>
</comment>
<evidence type="ECO:0000313" key="8">
    <source>
        <dbReference type="EMBL" id="GGD85869.1"/>
    </source>
</evidence>
<dbReference type="EC" id="2.1.2.2" evidence="6"/>
<evidence type="ECO:0000256" key="2">
    <source>
        <dbReference type="ARBA" id="ARBA00022679"/>
    </source>
</evidence>
<reference evidence="8" key="1">
    <citation type="journal article" date="2014" name="Int. J. Syst. Evol. Microbiol.">
        <title>Complete genome sequence of Corynebacterium casei LMG S-19264T (=DSM 44701T), isolated from a smear-ripened cheese.</title>
        <authorList>
            <consortium name="US DOE Joint Genome Institute (JGI-PGF)"/>
            <person name="Walter F."/>
            <person name="Albersmeier A."/>
            <person name="Kalinowski J."/>
            <person name="Ruckert C."/>
        </authorList>
    </citation>
    <scope>NUCLEOTIDE SEQUENCE</scope>
    <source>
        <strain evidence="8">CGMCC 1.15367</strain>
    </source>
</reference>
<evidence type="ECO:0000256" key="5">
    <source>
        <dbReference type="ARBA" id="ARBA00047664"/>
    </source>
</evidence>
<dbReference type="HAMAP" id="MF_01930">
    <property type="entry name" value="PurN"/>
    <property type="match status" value="1"/>
</dbReference>
<dbReference type="InterPro" id="IPR002376">
    <property type="entry name" value="Formyl_transf_N"/>
</dbReference>
<protein>
    <recommendedName>
        <fullName evidence="6">Phosphoribosylglycinamide formyltransferase</fullName>
        <ecNumber evidence="6">2.1.2.2</ecNumber>
    </recommendedName>
    <alternativeName>
        <fullName evidence="6">5'-phosphoribosylglycinamide transformylase</fullName>
    </alternativeName>
    <alternativeName>
        <fullName evidence="6">GAR transformylase</fullName>
        <shortName evidence="6">GART</shortName>
    </alternativeName>
</protein>
<feature type="binding site" evidence="6">
    <location>
        <begin position="94"/>
        <end position="97"/>
    </location>
    <ligand>
        <name>(6R)-10-formyltetrahydrofolate</name>
        <dbReference type="ChEBI" id="CHEBI:195366"/>
    </ligand>
</feature>
<dbReference type="Gene3D" id="3.40.50.170">
    <property type="entry name" value="Formyl transferase, N-terminal domain"/>
    <property type="match status" value="1"/>
</dbReference>
<keyword evidence="2 6" id="KW-0808">Transferase</keyword>
<comment type="caution">
    <text evidence="8">The sequence shown here is derived from an EMBL/GenBank/DDBJ whole genome shotgun (WGS) entry which is preliminary data.</text>
</comment>
<keyword evidence="9" id="KW-1185">Reference proteome</keyword>
<feature type="active site" description="Proton donor" evidence="6">
    <location>
        <position position="113"/>
    </location>
</feature>
<dbReference type="RefSeq" id="WP_188906239.1">
    <property type="nucleotide sequence ID" value="NZ_BMIQ01000001.1"/>
</dbReference>
<dbReference type="GO" id="GO:0006189">
    <property type="term" value="P:'de novo' IMP biosynthetic process"/>
    <property type="evidence" value="ECO:0007669"/>
    <property type="project" value="UniProtKB-UniRule"/>
</dbReference>
<comment type="function">
    <text evidence="6">Catalyzes the transfer of a formyl group from 10-formyltetrahydrofolate to 5-phospho-ribosyl-glycinamide (GAR), producing 5-phospho-ribosyl-N-formylglycinamide (FGAR) and tetrahydrofolate.</text>
</comment>
<dbReference type="EMBL" id="BMIQ01000001">
    <property type="protein sequence ID" value="GGD85869.1"/>
    <property type="molecule type" value="Genomic_DNA"/>
</dbReference>
<feature type="site" description="Raises pKa of active site His" evidence="6">
    <location>
        <position position="149"/>
    </location>
</feature>
<evidence type="ECO:0000259" key="7">
    <source>
        <dbReference type="Pfam" id="PF00551"/>
    </source>
</evidence>
<gene>
    <name evidence="6 8" type="primary">purN</name>
    <name evidence="8" type="ORF">GCM10011390_00520</name>
</gene>
<feature type="binding site" evidence="6">
    <location>
        <begin position="16"/>
        <end position="18"/>
    </location>
    <ligand>
        <name>N(1)-(5-phospho-beta-D-ribosyl)glycinamide</name>
        <dbReference type="ChEBI" id="CHEBI:143788"/>
    </ligand>
</feature>
<proteinExistence type="inferred from homology"/>
<feature type="domain" description="Formyl transferase N-terminal" evidence="7">
    <location>
        <begin position="6"/>
        <end position="186"/>
    </location>
</feature>
<feature type="binding site" evidence="6">
    <location>
        <position position="111"/>
    </location>
    <ligand>
        <name>(6R)-10-formyltetrahydrofolate</name>
        <dbReference type="ChEBI" id="CHEBI:195366"/>
    </ligand>
</feature>